<feature type="domain" description="GGDEF" evidence="5">
    <location>
        <begin position="259"/>
        <end position="408"/>
    </location>
</feature>
<organism evidence="6 7">
    <name type="scientific">Methylohalomonas lacus</name>
    <dbReference type="NCBI Taxonomy" id="398773"/>
    <lineage>
        <taxon>Bacteria</taxon>
        <taxon>Pseudomonadati</taxon>
        <taxon>Pseudomonadota</taxon>
        <taxon>Gammaproteobacteria</taxon>
        <taxon>Methylohalomonadales</taxon>
        <taxon>Methylohalomonadaceae</taxon>
        <taxon>Methylohalomonas</taxon>
    </lineage>
</organism>
<proteinExistence type="predicted"/>
<dbReference type="Pfam" id="PF00990">
    <property type="entry name" value="GGDEF"/>
    <property type="match status" value="1"/>
</dbReference>
<feature type="transmembrane region" description="Helical" evidence="4">
    <location>
        <begin position="161"/>
        <end position="180"/>
    </location>
</feature>
<dbReference type="NCBIfam" id="TIGR00254">
    <property type="entry name" value="GGDEF"/>
    <property type="match status" value="1"/>
</dbReference>
<feature type="transmembrane region" description="Helical" evidence="4">
    <location>
        <begin position="63"/>
        <end position="83"/>
    </location>
</feature>
<dbReference type="CDD" id="cd01949">
    <property type="entry name" value="GGDEF"/>
    <property type="match status" value="1"/>
</dbReference>
<dbReference type="Gene3D" id="3.30.70.270">
    <property type="match status" value="1"/>
</dbReference>
<evidence type="ECO:0000256" key="1">
    <source>
        <dbReference type="ARBA" id="ARBA00012528"/>
    </source>
</evidence>
<protein>
    <recommendedName>
        <fullName evidence="1">diguanylate cyclase</fullName>
        <ecNumber evidence="1">2.7.7.65</ecNumber>
    </recommendedName>
</protein>
<dbReference type="EMBL" id="JANUCT010000004">
    <property type="protein sequence ID" value="MCS3902809.1"/>
    <property type="molecule type" value="Genomic_DNA"/>
</dbReference>
<name>A0AAE3HI99_9GAMM</name>
<feature type="transmembrane region" description="Helical" evidence="4">
    <location>
        <begin position="89"/>
        <end position="108"/>
    </location>
</feature>
<dbReference type="InterPro" id="IPR029787">
    <property type="entry name" value="Nucleotide_cyclase"/>
</dbReference>
<feature type="region of interest" description="Disordered" evidence="3">
    <location>
        <begin position="345"/>
        <end position="366"/>
    </location>
</feature>
<comment type="catalytic activity">
    <reaction evidence="2">
        <text>2 GTP = 3',3'-c-di-GMP + 2 diphosphate</text>
        <dbReference type="Rhea" id="RHEA:24898"/>
        <dbReference type="ChEBI" id="CHEBI:33019"/>
        <dbReference type="ChEBI" id="CHEBI:37565"/>
        <dbReference type="ChEBI" id="CHEBI:58805"/>
        <dbReference type="EC" id="2.7.7.65"/>
    </reaction>
</comment>
<dbReference type="AlphaFoldDB" id="A0AAE3HI99"/>
<evidence type="ECO:0000256" key="2">
    <source>
        <dbReference type="ARBA" id="ARBA00034247"/>
    </source>
</evidence>
<feature type="transmembrane region" description="Helical" evidence="4">
    <location>
        <begin position="211"/>
        <end position="229"/>
    </location>
</feature>
<evidence type="ECO:0000259" key="5">
    <source>
        <dbReference type="PROSITE" id="PS50887"/>
    </source>
</evidence>
<dbReference type="PROSITE" id="PS50887">
    <property type="entry name" value="GGDEF"/>
    <property type="match status" value="1"/>
</dbReference>
<keyword evidence="4" id="KW-0812">Transmembrane</keyword>
<keyword evidence="7" id="KW-1185">Reference proteome</keyword>
<dbReference type="RefSeq" id="WP_259054394.1">
    <property type="nucleotide sequence ID" value="NZ_JANUCT010000004.1"/>
</dbReference>
<dbReference type="InterPro" id="IPR000160">
    <property type="entry name" value="GGDEF_dom"/>
</dbReference>
<dbReference type="PANTHER" id="PTHR45138">
    <property type="entry name" value="REGULATORY COMPONENTS OF SENSORY TRANSDUCTION SYSTEM"/>
    <property type="match status" value="1"/>
</dbReference>
<keyword evidence="4" id="KW-1133">Transmembrane helix</keyword>
<dbReference type="Proteomes" id="UP001204445">
    <property type="component" value="Unassembled WGS sequence"/>
</dbReference>
<dbReference type="SMART" id="SM00267">
    <property type="entry name" value="GGDEF"/>
    <property type="match status" value="1"/>
</dbReference>
<feature type="transmembrane region" description="Helical" evidence="4">
    <location>
        <begin position="35"/>
        <end position="56"/>
    </location>
</feature>
<comment type="caution">
    <text evidence="6">The sequence shown here is derived from an EMBL/GenBank/DDBJ whole genome shotgun (WGS) entry which is preliminary data.</text>
</comment>
<dbReference type="InterPro" id="IPR043128">
    <property type="entry name" value="Rev_trsase/Diguanyl_cyclase"/>
</dbReference>
<dbReference type="PANTHER" id="PTHR45138:SF9">
    <property type="entry name" value="DIGUANYLATE CYCLASE DGCM-RELATED"/>
    <property type="match status" value="1"/>
</dbReference>
<sequence>MLRALPGQLAAALPYALLLALPAWLVNHVARIPAGLQLFVDNLPLLLSGICVLLAFGFHRGRTLVVALAAGLAYWGMSLAEAVSDNRGVLLFSLAQLALCLNLTLFAFVRERGMLSKFGLTRLGFIALQVAVIAGLVALDSSLLAAVLELQLVDIVWLERLYIPQVILLLLLPALVILIVRNLLQPGATHAAFLAAFLAVVFAAFRPDLPYWDSFYMSAALVILTFGLLQDSYRMAFRDELTGLPARRAMQHKLNTLGNEYAIAMLDVDHFKKFNDTHGHEVGDQVLKMVASHLGAVTGGGTAYRYGGEEFTIIFPRRNIKQCIPHLSKVRENIENYTLVLRRRERPRKAEKGRRQRGRNPPTKRVSVTISIGVAERNQKWTTPRDVMEAADKALYRAKEKGRNQISR</sequence>
<evidence type="ECO:0000256" key="3">
    <source>
        <dbReference type="SAM" id="MobiDB-lite"/>
    </source>
</evidence>
<dbReference type="GO" id="GO:1902201">
    <property type="term" value="P:negative regulation of bacterial-type flagellum-dependent cell motility"/>
    <property type="evidence" value="ECO:0007669"/>
    <property type="project" value="TreeGrafter"/>
</dbReference>
<dbReference type="SUPFAM" id="SSF55073">
    <property type="entry name" value="Nucleotide cyclase"/>
    <property type="match status" value="1"/>
</dbReference>
<keyword evidence="4" id="KW-0472">Membrane</keyword>
<dbReference type="GO" id="GO:0043709">
    <property type="term" value="P:cell adhesion involved in single-species biofilm formation"/>
    <property type="evidence" value="ECO:0007669"/>
    <property type="project" value="TreeGrafter"/>
</dbReference>
<evidence type="ECO:0000256" key="4">
    <source>
        <dbReference type="SAM" id="Phobius"/>
    </source>
</evidence>
<reference evidence="6" key="1">
    <citation type="submission" date="2022-08" db="EMBL/GenBank/DDBJ databases">
        <title>Genomic Encyclopedia of Type Strains, Phase III (KMG-III): the genomes of soil and plant-associated and newly described type strains.</title>
        <authorList>
            <person name="Whitman W."/>
        </authorList>
    </citation>
    <scope>NUCLEOTIDE SEQUENCE</scope>
    <source>
        <strain evidence="6">HMT 1</strain>
    </source>
</reference>
<dbReference type="GO" id="GO:0005886">
    <property type="term" value="C:plasma membrane"/>
    <property type="evidence" value="ECO:0007669"/>
    <property type="project" value="TreeGrafter"/>
</dbReference>
<feature type="compositionally biased region" description="Basic residues" evidence="3">
    <location>
        <begin position="345"/>
        <end position="358"/>
    </location>
</feature>
<dbReference type="InterPro" id="IPR050469">
    <property type="entry name" value="Diguanylate_Cyclase"/>
</dbReference>
<feature type="transmembrane region" description="Helical" evidence="4">
    <location>
        <begin position="187"/>
        <end position="205"/>
    </location>
</feature>
<dbReference type="EC" id="2.7.7.65" evidence="1"/>
<gene>
    <name evidence="6" type="ORF">J2T55_000813</name>
</gene>
<accession>A0AAE3HI99</accession>
<evidence type="ECO:0000313" key="7">
    <source>
        <dbReference type="Proteomes" id="UP001204445"/>
    </source>
</evidence>
<dbReference type="GO" id="GO:0052621">
    <property type="term" value="F:diguanylate cyclase activity"/>
    <property type="evidence" value="ECO:0007669"/>
    <property type="project" value="UniProtKB-EC"/>
</dbReference>
<evidence type="ECO:0000313" key="6">
    <source>
        <dbReference type="EMBL" id="MCS3902809.1"/>
    </source>
</evidence>
<feature type="transmembrane region" description="Helical" evidence="4">
    <location>
        <begin position="120"/>
        <end position="141"/>
    </location>
</feature>